<evidence type="ECO:0000313" key="2">
    <source>
        <dbReference type="Proteomes" id="UP000813672"/>
    </source>
</evidence>
<reference evidence="1" key="1">
    <citation type="journal article" date="2021" name="Environ. Microbiol.">
        <title>Cryptic niche differentiation of novel sediment ecotypes of Rugeria pomeroyi correlates with nitrate respiration.</title>
        <authorList>
            <person name="Lin X."/>
            <person name="McNichol J."/>
            <person name="Chu X."/>
            <person name="Qian Y."/>
            <person name="Luo H."/>
        </authorList>
    </citation>
    <scope>NUCLEOTIDE SEQUENCE</scope>
    <source>
        <strain evidence="1">SZCCDBB064</strain>
    </source>
</reference>
<sequence length="138" mass="14806">MMQSAAMLRLLSLIVLLAGCGGPGREFRGLPATRVDVGGSVFDVRVRGNLAEAIRVNPQYAPRFGPIRERAGFAMAQVSGCRVVGVLGDQAVATGVLSCDGRPANWAQPAALMRFDCFEVDSWTSGDTEYTDFECTPY</sequence>
<protein>
    <submittedName>
        <fullName evidence="1">Uncharacterized protein</fullName>
    </submittedName>
</protein>
<dbReference type="AlphaFoldDB" id="A0A9Q3WMY7"/>
<name>A0A9Q3WMY7_9RHOB</name>
<dbReference type="Proteomes" id="UP000813672">
    <property type="component" value="Unassembled WGS sequence"/>
</dbReference>
<proteinExistence type="predicted"/>
<evidence type="ECO:0000313" key="1">
    <source>
        <dbReference type="EMBL" id="MCE8538750.1"/>
    </source>
</evidence>
<dbReference type="EMBL" id="JAGQAF010000009">
    <property type="protein sequence ID" value="MCE8538750.1"/>
    <property type="molecule type" value="Genomic_DNA"/>
</dbReference>
<organism evidence="1 2">
    <name type="scientific">Ruegeria pomeroyi</name>
    <dbReference type="NCBI Taxonomy" id="89184"/>
    <lineage>
        <taxon>Bacteria</taxon>
        <taxon>Pseudomonadati</taxon>
        <taxon>Pseudomonadota</taxon>
        <taxon>Alphaproteobacteria</taxon>
        <taxon>Rhodobacterales</taxon>
        <taxon>Roseobacteraceae</taxon>
        <taxon>Ruegeria</taxon>
    </lineage>
</organism>
<accession>A0A9Q3WMY7</accession>
<gene>
    <name evidence="1" type="ORF">KBY27_14965</name>
</gene>
<comment type="caution">
    <text evidence="1">The sequence shown here is derived from an EMBL/GenBank/DDBJ whole genome shotgun (WGS) entry which is preliminary data.</text>
</comment>